<dbReference type="CDD" id="cd00158">
    <property type="entry name" value="RHOD"/>
    <property type="match status" value="1"/>
</dbReference>
<proteinExistence type="predicted"/>
<protein>
    <submittedName>
        <fullName evidence="2">Rhodanese</fullName>
    </submittedName>
</protein>
<dbReference type="AlphaFoldDB" id="A0A5C6MAA0"/>
<dbReference type="Proteomes" id="UP000321659">
    <property type="component" value="Unassembled WGS sequence"/>
</dbReference>
<dbReference type="PANTHER" id="PTHR43031:SF17">
    <property type="entry name" value="SULFURTRANSFERASE YTWF-RELATED"/>
    <property type="match status" value="1"/>
</dbReference>
<evidence type="ECO:0000313" key="2">
    <source>
        <dbReference type="EMBL" id="TWW11237.1"/>
    </source>
</evidence>
<dbReference type="Pfam" id="PF00581">
    <property type="entry name" value="Rhodanese"/>
    <property type="match status" value="1"/>
</dbReference>
<organism evidence="2 3">
    <name type="scientific">Dellaglioa algida</name>
    <dbReference type="NCBI Taxonomy" id="105612"/>
    <lineage>
        <taxon>Bacteria</taxon>
        <taxon>Bacillati</taxon>
        <taxon>Bacillota</taxon>
        <taxon>Bacilli</taxon>
        <taxon>Lactobacillales</taxon>
        <taxon>Lactobacillaceae</taxon>
        <taxon>Dellaglioa</taxon>
    </lineage>
</organism>
<comment type="caution">
    <text evidence="2">The sequence shown here is derived from an EMBL/GenBank/DDBJ whole genome shotgun (WGS) entry which is preliminary data.</text>
</comment>
<dbReference type="InterPro" id="IPR001763">
    <property type="entry name" value="Rhodanese-like_dom"/>
</dbReference>
<accession>A0A5C6MAA0</accession>
<dbReference type="PROSITE" id="PS50206">
    <property type="entry name" value="RHODANESE_3"/>
    <property type="match status" value="1"/>
</dbReference>
<dbReference type="RefSeq" id="WP_146302600.1">
    <property type="nucleotide sequence ID" value="NZ_JANXKU010000002.1"/>
</dbReference>
<dbReference type="Gene3D" id="3.40.250.10">
    <property type="entry name" value="Rhodanese-like domain"/>
    <property type="match status" value="1"/>
</dbReference>
<evidence type="ECO:0000259" key="1">
    <source>
        <dbReference type="PROSITE" id="PS50206"/>
    </source>
</evidence>
<gene>
    <name evidence="2" type="primary">yhjB</name>
    <name evidence="2" type="ORF">LABALGLTS371_07520</name>
</gene>
<dbReference type="InterPro" id="IPR036873">
    <property type="entry name" value="Rhodanese-like_dom_sf"/>
</dbReference>
<dbReference type="SUPFAM" id="SSF52821">
    <property type="entry name" value="Rhodanese/Cell cycle control phosphatase"/>
    <property type="match status" value="1"/>
</dbReference>
<dbReference type="PANTHER" id="PTHR43031">
    <property type="entry name" value="FAD-DEPENDENT OXIDOREDUCTASE"/>
    <property type="match status" value="1"/>
</dbReference>
<feature type="domain" description="Rhodanese" evidence="1">
    <location>
        <begin position="19"/>
        <end position="100"/>
    </location>
</feature>
<name>A0A5C6MAA0_9LACO</name>
<reference evidence="2 3" key="1">
    <citation type="submission" date="2019-04" db="EMBL/GenBank/DDBJ databases">
        <title>In vitro growth and metabolic characteristics of meat-borne Lactobacillus algidus strains.</title>
        <authorList>
            <person name="Sade E."/>
            <person name="Per J."/>
            <person name="Tytti H."/>
            <person name="Johanna B.K."/>
        </authorList>
    </citation>
    <scope>NUCLEOTIDE SEQUENCE [LARGE SCALE GENOMIC DNA]</scope>
    <source>
        <strain evidence="2 3">LTS37-1</strain>
    </source>
</reference>
<dbReference type="EMBL" id="SRRQ01000004">
    <property type="protein sequence ID" value="TWW11237.1"/>
    <property type="molecule type" value="Genomic_DNA"/>
</dbReference>
<dbReference type="SMART" id="SM00450">
    <property type="entry name" value="RHOD"/>
    <property type="match status" value="1"/>
</dbReference>
<sequence length="101" mass="11192">MNFEDEIPTITTTELEALLSENPQIIDVREDYEFAEGHIPNAINVPLGEIDNYELNGKAYIICRSGQRSAQAADLLYEKGNDVVDIYGGMLSWQGPTVTEG</sequence>
<dbReference type="InterPro" id="IPR050229">
    <property type="entry name" value="GlpE_sulfurtransferase"/>
</dbReference>
<evidence type="ECO:0000313" key="3">
    <source>
        <dbReference type="Proteomes" id="UP000321659"/>
    </source>
</evidence>